<feature type="transmembrane region" description="Helical" evidence="10">
    <location>
        <begin position="46"/>
        <end position="70"/>
    </location>
</feature>
<protein>
    <recommendedName>
        <fullName evidence="10">Odorant receptor</fullName>
    </recommendedName>
</protein>
<evidence type="ECO:0000256" key="8">
    <source>
        <dbReference type="ARBA" id="ARBA00023170"/>
    </source>
</evidence>
<evidence type="ECO:0000256" key="6">
    <source>
        <dbReference type="ARBA" id="ARBA00022989"/>
    </source>
</evidence>
<accession>A0A0M4IUL2</accession>
<dbReference type="GO" id="GO:0005886">
    <property type="term" value="C:plasma membrane"/>
    <property type="evidence" value="ECO:0007669"/>
    <property type="project" value="UniProtKB-SubCell"/>
</dbReference>
<keyword evidence="4 10" id="KW-0812">Transmembrane</keyword>
<dbReference type="GO" id="GO:0005549">
    <property type="term" value="F:odorant binding"/>
    <property type="evidence" value="ECO:0007669"/>
    <property type="project" value="InterPro"/>
</dbReference>
<dbReference type="EMBL" id="KP843359">
    <property type="protein sequence ID" value="ALD51495.1"/>
    <property type="molecule type" value="mRNA"/>
</dbReference>
<evidence type="ECO:0000313" key="11">
    <source>
        <dbReference type="EMBL" id="ALD51495.1"/>
    </source>
</evidence>
<comment type="caution">
    <text evidence="10">Lacks conserved residue(s) required for the propagation of feature annotation.</text>
</comment>
<keyword evidence="2" id="KW-1003">Cell membrane</keyword>
<evidence type="ECO:0000256" key="5">
    <source>
        <dbReference type="ARBA" id="ARBA00022725"/>
    </source>
</evidence>
<feature type="transmembrane region" description="Helical" evidence="10">
    <location>
        <begin position="140"/>
        <end position="162"/>
    </location>
</feature>
<name>A0A0M4IUL2_LOCMI</name>
<keyword evidence="3 10" id="KW-0716">Sensory transduction</keyword>
<dbReference type="PANTHER" id="PTHR21137">
    <property type="entry name" value="ODORANT RECEPTOR"/>
    <property type="match status" value="1"/>
</dbReference>
<dbReference type="GO" id="GO:0004984">
    <property type="term" value="F:olfactory receptor activity"/>
    <property type="evidence" value="ECO:0007669"/>
    <property type="project" value="InterPro"/>
</dbReference>
<evidence type="ECO:0000256" key="3">
    <source>
        <dbReference type="ARBA" id="ARBA00022606"/>
    </source>
</evidence>
<organism evidence="11">
    <name type="scientific">Locusta migratoria</name>
    <name type="common">Migratory locust</name>
    <dbReference type="NCBI Taxonomy" id="7004"/>
    <lineage>
        <taxon>Eukaryota</taxon>
        <taxon>Metazoa</taxon>
        <taxon>Ecdysozoa</taxon>
        <taxon>Arthropoda</taxon>
        <taxon>Hexapoda</taxon>
        <taxon>Insecta</taxon>
        <taxon>Pterygota</taxon>
        <taxon>Neoptera</taxon>
        <taxon>Polyneoptera</taxon>
        <taxon>Orthoptera</taxon>
        <taxon>Caelifera</taxon>
        <taxon>Acrididea</taxon>
        <taxon>Acridomorpha</taxon>
        <taxon>Acridoidea</taxon>
        <taxon>Acrididae</taxon>
        <taxon>Oedipodinae</taxon>
        <taxon>Locusta</taxon>
    </lineage>
</organism>
<keyword evidence="7 10" id="KW-0472">Membrane</keyword>
<evidence type="ECO:0000256" key="1">
    <source>
        <dbReference type="ARBA" id="ARBA00004651"/>
    </source>
</evidence>
<dbReference type="InterPro" id="IPR004117">
    <property type="entry name" value="7tm6_olfct_rcpt"/>
</dbReference>
<sequence>MEKYRGKGMVESLSWAESGRSVLKLNIRHLWLMGVWPLGRSPVFKVYTGFTFAIGIWSVVECLLAVYYIWGQLAETTVVLMFTFTCSGCIIKMFFFVCNERSYSLMVREVASVMAAQSEACRDPALAAILRDSRSRAFRLSLGMLLFMFAQNFIWFPIPVVAHAGERRLPFSQHGWDNNSHFYGLSYTLQCLSGLYMSQISFGLDCLFASVMILVAAQLEILSGRILKLNQEVILEQRNESVLWKNKMTMDENRDTFYETLCFCIDSHQKILRFVTLLQDTMSPVAMTQFANSVVIACLALFQATYGEDMSAAFKCACYLPIPGGQLYLYCWAAHSVTENGESVSVAAYSCRWVEGSARARHALRTLMARAQRPLALTAGRLYPINRAAFLSMVNASYSYYALLGQMNNR</sequence>
<reference evidence="11" key="1">
    <citation type="journal article" date="2015" name="Cell. Mol. Life Sci.">
        <title>Identification and functional analysis of olfactory receptor family reveal unusual characteristics of the olfactory system in the migratory locust.</title>
        <authorList>
            <person name="Wang Z."/>
            <person name="Yang P."/>
            <person name="Chen D."/>
            <person name="Jiang F."/>
            <person name="Li Y."/>
            <person name="Wang X."/>
            <person name="Kang L."/>
        </authorList>
    </citation>
    <scope>NUCLEOTIDE SEQUENCE</scope>
</reference>
<evidence type="ECO:0000256" key="4">
    <source>
        <dbReference type="ARBA" id="ARBA00022692"/>
    </source>
</evidence>
<keyword evidence="6 10" id="KW-1133">Transmembrane helix</keyword>
<evidence type="ECO:0000256" key="10">
    <source>
        <dbReference type="RuleBase" id="RU351113"/>
    </source>
</evidence>
<comment type="similarity">
    <text evidence="10">Belongs to the insect chemoreceptor superfamily. Heteromeric odorant receptor channel (TC 1.A.69) family.</text>
</comment>
<dbReference type="PANTHER" id="PTHR21137:SF35">
    <property type="entry name" value="ODORANT RECEPTOR 19A-RELATED"/>
    <property type="match status" value="1"/>
</dbReference>
<keyword evidence="9 10" id="KW-0807">Transducer</keyword>
<dbReference type="GO" id="GO:0007165">
    <property type="term" value="P:signal transduction"/>
    <property type="evidence" value="ECO:0007669"/>
    <property type="project" value="UniProtKB-KW"/>
</dbReference>
<evidence type="ECO:0000256" key="2">
    <source>
        <dbReference type="ARBA" id="ARBA00022475"/>
    </source>
</evidence>
<keyword evidence="8 10" id="KW-0675">Receptor</keyword>
<proteinExistence type="evidence at transcript level"/>
<evidence type="ECO:0000256" key="9">
    <source>
        <dbReference type="ARBA" id="ARBA00023224"/>
    </source>
</evidence>
<comment type="subcellular location">
    <subcellularLocation>
        <location evidence="1 10">Cell membrane</location>
        <topology evidence="1 10">Multi-pass membrane protein</topology>
    </subcellularLocation>
</comment>
<keyword evidence="5 10" id="KW-0552">Olfaction</keyword>
<reference evidence="11" key="2">
    <citation type="submission" date="2015-02" db="EMBL/GenBank/DDBJ databases">
        <authorList>
            <person name="Torres C."/>
        </authorList>
    </citation>
    <scope>NUCLEOTIDE SEQUENCE</scope>
</reference>
<dbReference type="AlphaFoldDB" id="A0A0M4IUL2"/>
<feature type="transmembrane region" description="Helical" evidence="10">
    <location>
        <begin position="76"/>
        <end position="98"/>
    </location>
</feature>
<evidence type="ECO:0000256" key="7">
    <source>
        <dbReference type="ARBA" id="ARBA00023136"/>
    </source>
</evidence>
<dbReference type="Pfam" id="PF02949">
    <property type="entry name" value="7tm_6"/>
    <property type="match status" value="1"/>
</dbReference>